<dbReference type="GO" id="GO:0005886">
    <property type="term" value="C:plasma membrane"/>
    <property type="evidence" value="ECO:0007669"/>
    <property type="project" value="TreeGrafter"/>
</dbReference>
<feature type="coiled-coil region" evidence="2">
    <location>
        <begin position="111"/>
        <end position="152"/>
    </location>
</feature>
<accession>A0A0R3MRX0</accession>
<reference evidence="4 5" key="1">
    <citation type="submission" date="2014-03" db="EMBL/GenBank/DDBJ databases">
        <title>Bradyrhizobium valentinum sp. nov., isolated from effective nodules of Lupinus mariae-josephae, a lupine endemic of basic-lime soils in Eastern Spain.</title>
        <authorList>
            <person name="Duran D."/>
            <person name="Rey L."/>
            <person name="Navarro A."/>
            <person name="Busquets A."/>
            <person name="Imperial J."/>
            <person name="Ruiz-Argueso T."/>
        </authorList>
    </citation>
    <scope>NUCLEOTIDE SEQUENCE [LARGE SCALE GENOMIC DNA]</scope>
    <source>
        <strain evidence="4 5">CCBAU 23086</strain>
    </source>
</reference>
<dbReference type="FunFam" id="3.30.70.270:FF:000001">
    <property type="entry name" value="Diguanylate cyclase domain protein"/>
    <property type="match status" value="1"/>
</dbReference>
<dbReference type="AlphaFoldDB" id="A0A0R3MRX0"/>
<gene>
    <name evidence="4" type="ORF">CQ14_37865</name>
</gene>
<dbReference type="GO" id="GO:0052621">
    <property type="term" value="F:diguanylate cyclase activity"/>
    <property type="evidence" value="ECO:0007669"/>
    <property type="project" value="UniProtKB-EC"/>
</dbReference>
<dbReference type="PROSITE" id="PS50887">
    <property type="entry name" value="GGDEF"/>
    <property type="match status" value="1"/>
</dbReference>
<protein>
    <recommendedName>
        <fullName evidence="1">diguanylate cyclase</fullName>
        <ecNumber evidence="1">2.7.7.65</ecNumber>
    </recommendedName>
</protein>
<evidence type="ECO:0000256" key="1">
    <source>
        <dbReference type="ARBA" id="ARBA00012528"/>
    </source>
</evidence>
<dbReference type="EC" id="2.7.7.65" evidence="1"/>
<evidence type="ECO:0000259" key="3">
    <source>
        <dbReference type="PROSITE" id="PS50887"/>
    </source>
</evidence>
<dbReference type="InterPro" id="IPR043128">
    <property type="entry name" value="Rev_trsase/Diguanyl_cyclase"/>
</dbReference>
<proteinExistence type="predicted"/>
<dbReference type="Gene3D" id="3.30.70.270">
    <property type="match status" value="1"/>
</dbReference>
<dbReference type="SMART" id="SM00267">
    <property type="entry name" value="GGDEF"/>
    <property type="match status" value="1"/>
</dbReference>
<evidence type="ECO:0000256" key="2">
    <source>
        <dbReference type="SAM" id="Coils"/>
    </source>
</evidence>
<dbReference type="InterPro" id="IPR000160">
    <property type="entry name" value="GGDEF_dom"/>
</dbReference>
<keyword evidence="2" id="KW-0175">Coiled coil</keyword>
<sequence length="326" mass="35423">MSQQSVPATPSNFAVWFEYSLGSSLALRKTIDILIAGKRKFDAATNHELYITYVAPQSAADPLGDLPEQLSGLIATAQQFLNTAVSDNQTHIKALGEVSSEAATSDPRTIISKLVDELSKATARAATLEANFAATSEELDSIRDSLKAAEQRSNTDALTGLANRHSMDEFLRLAQIAAMEKDEALSVFLIDIDHFKKFNDDYGHQVGDQVLRLVAKVLQEGVREVDLAARYGGEELIAVLPGADLEACTSVAERIRRRIAEAKLTRRATGKEIGSITVSIGVSQFRLAESAEAMIERCDRGLYQAKRLGRNRTVTETELEPEAGAA</sequence>
<dbReference type="Proteomes" id="UP000051660">
    <property type="component" value="Unassembled WGS sequence"/>
</dbReference>
<feature type="domain" description="GGDEF" evidence="3">
    <location>
        <begin position="183"/>
        <end position="318"/>
    </location>
</feature>
<dbReference type="GO" id="GO:1902201">
    <property type="term" value="P:negative regulation of bacterial-type flagellum-dependent cell motility"/>
    <property type="evidence" value="ECO:0007669"/>
    <property type="project" value="TreeGrafter"/>
</dbReference>
<dbReference type="RefSeq" id="WP_057859604.1">
    <property type="nucleotide sequence ID" value="NZ_LLYB01000075.1"/>
</dbReference>
<dbReference type="Pfam" id="PF00990">
    <property type="entry name" value="GGDEF"/>
    <property type="match status" value="1"/>
</dbReference>
<dbReference type="SUPFAM" id="SSF55073">
    <property type="entry name" value="Nucleotide cyclase"/>
    <property type="match status" value="1"/>
</dbReference>
<dbReference type="InterPro" id="IPR050469">
    <property type="entry name" value="Diguanylate_Cyclase"/>
</dbReference>
<dbReference type="InterPro" id="IPR029787">
    <property type="entry name" value="Nucleotide_cyclase"/>
</dbReference>
<evidence type="ECO:0000313" key="4">
    <source>
        <dbReference type="EMBL" id="KRR22334.1"/>
    </source>
</evidence>
<dbReference type="NCBIfam" id="TIGR00254">
    <property type="entry name" value="GGDEF"/>
    <property type="match status" value="1"/>
</dbReference>
<organism evidence="4 5">
    <name type="scientific">Bradyrhizobium lablabi</name>
    <dbReference type="NCBI Taxonomy" id="722472"/>
    <lineage>
        <taxon>Bacteria</taxon>
        <taxon>Pseudomonadati</taxon>
        <taxon>Pseudomonadota</taxon>
        <taxon>Alphaproteobacteria</taxon>
        <taxon>Hyphomicrobiales</taxon>
        <taxon>Nitrobacteraceae</taxon>
        <taxon>Bradyrhizobium</taxon>
    </lineage>
</organism>
<dbReference type="OrthoDB" id="9812260at2"/>
<dbReference type="EMBL" id="LLYB01000075">
    <property type="protein sequence ID" value="KRR22334.1"/>
    <property type="molecule type" value="Genomic_DNA"/>
</dbReference>
<dbReference type="PANTHER" id="PTHR45138:SF2">
    <property type="entry name" value="DIGUANYLATE CYCLASE VDCA"/>
    <property type="match status" value="1"/>
</dbReference>
<dbReference type="PANTHER" id="PTHR45138">
    <property type="entry name" value="REGULATORY COMPONENTS OF SENSORY TRANSDUCTION SYSTEM"/>
    <property type="match status" value="1"/>
</dbReference>
<comment type="caution">
    <text evidence="4">The sequence shown here is derived from an EMBL/GenBank/DDBJ whole genome shotgun (WGS) entry which is preliminary data.</text>
</comment>
<name>A0A0R3MRX0_9BRAD</name>
<dbReference type="GO" id="GO:0043709">
    <property type="term" value="P:cell adhesion involved in single-species biofilm formation"/>
    <property type="evidence" value="ECO:0007669"/>
    <property type="project" value="TreeGrafter"/>
</dbReference>
<evidence type="ECO:0000313" key="5">
    <source>
        <dbReference type="Proteomes" id="UP000051660"/>
    </source>
</evidence>
<dbReference type="CDD" id="cd01949">
    <property type="entry name" value="GGDEF"/>
    <property type="match status" value="1"/>
</dbReference>